<dbReference type="KEGG" id="bfu:BCIN_06g06000"/>
<dbReference type="Pfam" id="PF00743">
    <property type="entry name" value="FMO-like"/>
    <property type="match status" value="1"/>
</dbReference>
<dbReference type="InterPro" id="IPR036188">
    <property type="entry name" value="FAD/NAD-bd_sf"/>
</dbReference>
<dbReference type="EMBL" id="CP009810">
    <property type="protein sequence ID" value="ATZ51174.1"/>
    <property type="molecule type" value="Genomic_DNA"/>
</dbReference>
<gene>
    <name evidence="6" type="ORF">BCIN_06g06000</name>
</gene>
<evidence type="ECO:0000313" key="6">
    <source>
        <dbReference type="EMBL" id="ATZ51174.1"/>
    </source>
</evidence>
<evidence type="ECO:0000256" key="2">
    <source>
        <dbReference type="ARBA" id="ARBA00022630"/>
    </source>
</evidence>
<name>A0A384JLD6_BOTFB</name>
<reference evidence="6 7" key="2">
    <citation type="journal article" date="2012" name="Eukaryot. Cell">
        <title>Genome update of Botrytis cinerea strains B05.10 and T4.</title>
        <authorList>
            <person name="Staats M."/>
            <person name="van Kan J.A."/>
        </authorList>
    </citation>
    <scope>NUCLEOTIDE SEQUENCE [LARGE SCALE GENOMIC DNA]</scope>
    <source>
        <strain evidence="6 7">B05.10</strain>
    </source>
</reference>
<protein>
    <recommendedName>
        <fullName evidence="8">Flavin-binding monooxygenase protein</fullName>
    </recommendedName>
</protein>
<comment type="similarity">
    <text evidence="1">Belongs to the FAD-binding monooxygenase family.</text>
</comment>
<evidence type="ECO:0000313" key="7">
    <source>
        <dbReference type="Proteomes" id="UP000001798"/>
    </source>
</evidence>
<dbReference type="GO" id="GO:0050660">
    <property type="term" value="F:flavin adenine dinucleotide binding"/>
    <property type="evidence" value="ECO:0007669"/>
    <property type="project" value="InterPro"/>
</dbReference>
<feature type="region of interest" description="Disordered" evidence="5">
    <location>
        <begin position="15"/>
        <end position="34"/>
    </location>
</feature>
<evidence type="ECO:0008006" key="8">
    <source>
        <dbReference type="Google" id="ProtNLM"/>
    </source>
</evidence>
<reference evidence="6 7" key="1">
    <citation type="journal article" date="2011" name="PLoS Genet.">
        <title>Genomic analysis of the necrotrophic fungal pathogens Sclerotinia sclerotiorum and Botrytis cinerea.</title>
        <authorList>
            <person name="Amselem J."/>
            <person name="Cuomo C.A."/>
            <person name="van Kan J.A."/>
            <person name="Viaud M."/>
            <person name="Benito E.P."/>
            <person name="Couloux A."/>
            <person name="Coutinho P.M."/>
            <person name="de Vries R.P."/>
            <person name="Dyer P.S."/>
            <person name="Fillinger S."/>
            <person name="Fournier E."/>
            <person name="Gout L."/>
            <person name="Hahn M."/>
            <person name="Kohn L."/>
            <person name="Lapalu N."/>
            <person name="Plummer K.M."/>
            <person name="Pradier J.M."/>
            <person name="Quevillon E."/>
            <person name="Sharon A."/>
            <person name="Simon A."/>
            <person name="ten Have A."/>
            <person name="Tudzynski B."/>
            <person name="Tudzynski P."/>
            <person name="Wincker P."/>
            <person name="Andrew M."/>
            <person name="Anthouard V."/>
            <person name="Beever R.E."/>
            <person name="Beffa R."/>
            <person name="Benoit I."/>
            <person name="Bouzid O."/>
            <person name="Brault B."/>
            <person name="Chen Z."/>
            <person name="Choquer M."/>
            <person name="Collemare J."/>
            <person name="Cotton P."/>
            <person name="Danchin E.G."/>
            <person name="Da Silva C."/>
            <person name="Gautier A."/>
            <person name="Giraud C."/>
            <person name="Giraud T."/>
            <person name="Gonzalez C."/>
            <person name="Grossetete S."/>
            <person name="Guldener U."/>
            <person name="Henrissat B."/>
            <person name="Howlett B.J."/>
            <person name="Kodira C."/>
            <person name="Kretschmer M."/>
            <person name="Lappartient A."/>
            <person name="Leroch M."/>
            <person name="Levis C."/>
            <person name="Mauceli E."/>
            <person name="Neuveglise C."/>
            <person name="Oeser B."/>
            <person name="Pearson M."/>
            <person name="Poulain J."/>
            <person name="Poussereau N."/>
            <person name="Quesneville H."/>
            <person name="Rascle C."/>
            <person name="Schumacher J."/>
            <person name="Segurens B."/>
            <person name="Sexton A."/>
            <person name="Silva E."/>
            <person name="Sirven C."/>
            <person name="Soanes D.M."/>
            <person name="Talbot N.J."/>
            <person name="Templeton M."/>
            <person name="Yandava C."/>
            <person name="Yarden O."/>
            <person name="Zeng Q."/>
            <person name="Rollins J.A."/>
            <person name="Lebrun M.H."/>
            <person name="Dickman M."/>
        </authorList>
    </citation>
    <scope>NUCLEOTIDE SEQUENCE [LARGE SCALE GENOMIC DNA]</scope>
    <source>
        <strain evidence="6 7">B05.10</strain>
    </source>
</reference>
<dbReference type="OrthoDB" id="74360at2759"/>
<dbReference type="InterPro" id="IPR020946">
    <property type="entry name" value="Flavin_mOase-like"/>
</dbReference>
<dbReference type="PANTHER" id="PTHR42877">
    <property type="entry name" value="L-ORNITHINE N(5)-MONOOXYGENASE-RELATED"/>
    <property type="match status" value="1"/>
</dbReference>
<dbReference type="GO" id="GO:0050661">
    <property type="term" value="F:NADP binding"/>
    <property type="evidence" value="ECO:0007669"/>
    <property type="project" value="InterPro"/>
</dbReference>
<dbReference type="GO" id="GO:0004499">
    <property type="term" value="F:N,N-dimethylaniline monooxygenase activity"/>
    <property type="evidence" value="ECO:0007669"/>
    <property type="project" value="InterPro"/>
</dbReference>
<dbReference type="SUPFAM" id="SSF51905">
    <property type="entry name" value="FAD/NAD(P)-binding domain"/>
    <property type="match status" value="3"/>
</dbReference>
<dbReference type="Gene3D" id="3.50.50.60">
    <property type="entry name" value="FAD/NAD(P)-binding domain"/>
    <property type="match status" value="2"/>
</dbReference>
<dbReference type="GeneID" id="5429690"/>
<dbReference type="OMA" id="HGFPYTY"/>
<feature type="compositionally biased region" description="Low complexity" evidence="5">
    <location>
        <begin position="23"/>
        <end position="34"/>
    </location>
</feature>
<keyword evidence="4" id="KW-0560">Oxidoreductase</keyword>
<evidence type="ECO:0000256" key="1">
    <source>
        <dbReference type="ARBA" id="ARBA00010139"/>
    </source>
</evidence>
<dbReference type="RefSeq" id="XP_001549202.1">
    <property type="nucleotide sequence ID" value="XM_001549152.2"/>
</dbReference>
<keyword evidence="2" id="KW-0285">Flavoprotein</keyword>
<proteinExistence type="inferred from homology"/>
<dbReference type="PANTHER" id="PTHR42877:SF6">
    <property type="entry name" value="MONOOXYGENASE, PUTATIVE (AFU_ORTHOLOGUE AFUA_3G15050)-RELATED"/>
    <property type="match status" value="1"/>
</dbReference>
<sequence length="621" mass="69418">MSPSAVALETQGIGGAANPKIMPSSSSFAEAPASTTIDAKANGDGLAQNKSSLPFRPTPQPSFKIEDHPIDIVKPLKVAVIGAGLAGINAGILLPAKVPGIQLTIFEKNADVGGTWFENIYPGVRCDIPANVYQSTFEPNTQWSEEYAQGKEIREYWQNVARKHNVYNYLKFNRKINGAVWDEENAQWTLSIENVENEERTEEQFDVVITAIGRFNAWKLPDYPGISDYKGHLRHSSNWDPNFDPTGKTVAVLGNGASGLQVVPNLQKVVKHLDHYARSKTWIAGSFGGEGAGRRLEPNYFSPDLLKSFEDPETYQKFRKELEGKFYGRFAALFKGTEENKKLEEDFRNLMAERLKKKPELLDAIVPDFAPNCRRLTPGPGYLEALTEENVSFIQTPIERFTEEGIVTIDGVERKVDAVICSTGANIDMRPPFPIVAFGHNLRDAWDPDPLTYLGVASPSFPNLLFVSGPNAHGTSGTVPNQTETQITYLAKILRKVSQQSIKTFVPSKEATNDFIAYSDAFFPRTVWTDNCKSWANSGRPGGRIHGHWPGSASHVNFIRKDPRWEDWEYTYKSKTGNRFAYLGNGWTVKETIAGSDLTPYLKRPDQIDLRSYHEEWFEGL</sequence>
<evidence type="ECO:0000256" key="5">
    <source>
        <dbReference type="SAM" id="MobiDB-lite"/>
    </source>
</evidence>
<organism evidence="6 7">
    <name type="scientific">Botryotinia fuckeliana (strain B05.10)</name>
    <name type="common">Noble rot fungus</name>
    <name type="synonym">Botrytis cinerea</name>
    <dbReference type="NCBI Taxonomy" id="332648"/>
    <lineage>
        <taxon>Eukaryota</taxon>
        <taxon>Fungi</taxon>
        <taxon>Dikarya</taxon>
        <taxon>Ascomycota</taxon>
        <taxon>Pezizomycotina</taxon>
        <taxon>Leotiomycetes</taxon>
        <taxon>Helotiales</taxon>
        <taxon>Sclerotiniaceae</taxon>
        <taxon>Botrytis</taxon>
    </lineage>
</organism>
<accession>A0A384JLD6</accession>
<evidence type="ECO:0000256" key="3">
    <source>
        <dbReference type="ARBA" id="ARBA00022827"/>
    </source>
</evidence>
<reference evidence="6 7" key="3">
    <citation type="journal article" date="2017" name="Mol. Plant Pathol.">
        <title>A gapless genome sequence of the fungus Botrytis cinerea.</title>
        <authorList>
            <person name="Van Kan J.A."/>
            <person name="Stassen J.H."/>
            <person name="Mosbach A."/>
            <person name="Van Der Lee T.A."/>
            <person name="Faino L."/>
            <person name="Farmer A.D."/>
            <person name="Papasotiriou D.G."/>
            <person name="Zhou S."/>
            <person name="Seidl M.F."/>
            <person name="Cottam E."/>
            <person name="Edel D."/>
            <person name="Hahn M."/>
            <person name="Schwartz D.C."/>
            <person name="Dietrich R.A."/>
            <person name="Widdison S."/>
            <person name="Scalliet G."/>
        </authorList>
    </citation>
    <scope>NUCLEOTIDE SEQUENCE [LARGE SCALE GENOMIC DNA]</scope>
    <source>
        <strain evidence="6 7">B05.10</strain>
    </source>
</reference>
<feature type="region of interest" description="Disordered" evidence="5">
    <location>
        <begin position="39"/>
        <end position="60"/>
    </location>
</feature>
<dbReference type="AlphaFoldDB" id="A0A384JLD6"/>
<dbReference type="Proteomes" id="UP000001798">
    <property type="component" value="Chromosome 6"/>
</dbReference>
<keyword evidence="7" id="KW-1185">Reference proteome</keyword>
<dbReference type="VEuPathDB" id="FungiDB:Bcin06g06000"/>
<keyword evidence="3" id="KW-0274">FAD</keyword>
<evidence type="ECO:0000256" key="4">
    <source>
        <dbReference type="ARBA" id="ARBA00023002"/>
    </source>
</evidence>
<dbReference type="InterPro" id="IPR051209">
    <property type="entry name" value="FAD-bind_Monooxygenase_sf"/>
</dbReference>